<organism evidence="4 5">
    <name type="scientific">Actinomadura sediminis</name>
    <dbReference type="NCBI Taxonomy" id="1038904"/>
    <lineage>
        <taxon>Bacteria</taxon>
        <taxon>Bacillati</taxon>
        <taxon>Actinomycetota</taxon>
        <taxon>Actinomycetes</taxon>
        <taxon>Streptosporangiales</taxon>
        <taxon>Thermomonosporaceae</taxon>
        <taxon>Actinomadura</taxon>
    </lineage>
</organism>
<sequence length="213" mass="23136">MRHRIVLVCAVVLLAAGALAFFGGEDEPEAAPPRTVLVPDRPGEPNETRVAGPREAAPPTAAEVGFVQMMIPHHAQALEMSALAPSRASDERVKSLASRIETAQKIEIDVMRSWLEENPEAVLKAHGRNHGAGHTARMAGMATPEQLERLRGARGAAFDELFLKLMITHHQGAITMVDDVLDKGTDVTVQEMARDVQSTQAAEIERMRALLED</sequence>
<evidence type="ECO:0000313" key="5">
    <source>
        <dbReference type="Proteomes" id="UP001596972"/>
    </source>
</evidence>
<dbReference type="Pfam" id="PF03713">
    <property type="entry name" value="DUF305"/>
    <property type="match status" value="1"/>
</dbReference>
<evidence type="ECO:0000313" key="4">
    <source>
        <dbReference type="EMBL" id="MFD0902990.1"/>
    </source>
</evidence>
<protein>
    <submittedName>
        <fullName evidence="4">DUF305 domain-containing protein</fullName>
    </submittedName>
</protein>
<proteinExistence type="predicted"/>
<feature type="chain" id="PRO_5045379033" evidence="2">
    <location>
        <begin position="21"/>
        <end position="213"/>
    </location>
</feature>
<dbReference type="EMBL" id="JBHTJA010000045">
    <property type="protein sequence ID" value="MFD0902990.1"/>
    <property type="molecule type" value="Genomic_DNA"/>
</dbReference>
<dbReference type="InterPro" id="IPR012347">
    <property type="entry name" value="Ferritin-like"/>
</dbReference>
<feature type="signal peptide" evidence="2">
    <location>
        <begin position="1"/>
        <end position="20"/>
    </location>
</feature>
<dbReference type="PANTHER" id="PTHR36933">
    <property type="entry name" value="SLL0788 PROTEIN"/>
    <property type="match status" value="1"/>
</dbReference>
<feature type="region of interest" description="Disordered" evidence="1">
    <location>
        <begin position="24"/>
        <end position="57"/>
    </location>
</feature>
<dbReference type="Proteomes" id="UP001596972">
    <property type="component" value="Unassembled WGS sequence"/>
</dbReference>
<evidence type="ECO:0000256" key="1">
    <source>
        <dbReference type="SAM" id="MobiDB-lite"/>
    </source>
</evidence>
<evidence type="ECO:0000259" key="3">
    <source>
        <dbReference type="Pfam" id="PF03713"/>
    </source>
</evidence>
<dbReference type="InterPro" id="IPR005183">
    <property type="entry name" value="DUF305_CopM-like"/>
</dbReference>
<keyword evidence="2" id="KW-0732">Signal</keyword>
<gene>
    <name evidence="4" type="ORF">ACFQ11_21530</name>
</gene>
<evidence type="ECO:0000256" key="2">
    <source>
        <dbReference type="SAM" id="SignalP"/>
    </source>
</evidence>
<reference evidence="5" key="1">
    <citation type="journal article" date="2019" name="Int. J. Syst. Evol. Microbiol.">
        <title>The Global Catalogue of Microorganisms (GCM) 10K type strain sequencing project: providing services to taxonomists for standard genome sequencing and annotation.</title>
        <authorList>
            <consortium name="The Broad Institute Genomics Platform"/>
            <consortium name="The Broad Institute Genome Sequencing Center for Infectious Disease"/>
            <person name="Wu L."/>
            <person name="Ma J."/>
        </authorList>
    </citation>
    <scope>NUCLEOTIDE SEQUENCE [LARGE SCALE GENOMIC DNA]</scope>
    <source>
        <strain evidence="5">JCM 31202</strain>
    </source>
</reference>
<dbReference type="Gene3D" id="1.20.1260.10">
    <property type="match status" value="1"/>
</dbReference>
<comment type="caution">
    <text evidence="4">The sequence shown here is derived from an EMBL/GenBank/DDBJ whole genome shotgun (WGS) entry which is preliminary data.</text>
</comment>
<keyword evidence="5" id="KW-1185">Reference proteome</keyword>
<accession>A0ABW3ETL1</accession>
<dbReference type="PANTHER" id="PTHR36933:SF1">
    <property type="entry name" value="SLL0788 PROTEIN"/>
    <property type="match status" value="1"/>
</dbReference>
<name>A0ABW3ETL1_9ACTN</name>
<feature type="domain" description="DUF305" evidence="3">
    <location>
        <begin position="63"/>
        <end position="211"/>
    </location>
</feature>
<dbReference type="RefSeq" id="WP_378301326.1">
    <property type="nucleotide sequence ID" value="NZ_JBHTJA010000045.1"/>
</dbReference>